<dbReference type="OrthoDB" id="3183633at2"/>
<keyword evidence="5" id="KW-0777">Teichoic acid biosynthesis</keyword>
<evidence type="ECO:0000313" key="9">
    <source>
        <dbReference type="Proteomes" id="UP000272400"/>
    </source>
</evidence>
<evidence type="ECO:0000256" key="4">
    <source>
        <dbReference type="ARBA" id="ARBA00022679"/>
    </source>
</evidence>
<dbReference type="PANTHER" id="PTHR22916">
    <property type="entry name" value="GLYCOSYLTRANSFERASE"/>
    <property type="match status" value="1"/>
</dbReference>
<sequence>MSPRLSVVVPIYNVERYLPACLDSLAAQTFTDLEVIMVDDGSTDGSAVIAKSYTQRDRRFTLIQQENQGPGPARNLGVSQARGELLAFVDGDDLVHRDAYSSLIGSLDRTGSDLASGGLRRFGNRGVRHSELHRAAFADDRLATHISRFPDLVADRIVWNKVWRRAFWDRAGLAFPAGLYEDIPVALRSHVRARSVDVLSGPVYLWRVRDAGEASITERSGEPANAWDRLAVLREMRAVIAAEAAAALPAFDRFTLEFDLPKLAWAIDASGDAEAAARIREFVGGLDEGAGRDLPAYARLRNHLLGRGLLPELGEVLRFEREAGSAPVRPYGRLRRRWLADYPFLRDTEVAVPDDVYDVTSELALSTRVKDVWWDGDLLCIEGYAYIARIQTKPDDRMRAWAVEGKTGKRQRCVLRRVLAPEATVESGQSAVSHAESGFILEIPVLPRGDWRIVVELSSGGLKRSAPLNRPAAGRASWTPYLNVGVGFRAQAMYDDEGLFVRVRRVRSLVTSVSITPEGLLTVRGWVSAKGEAALIATCGARRIAFPMRREGQIFTAEVPLAKLNTSRTEVFSGGAQWELRIAADDQKITPLVEPSVAEVRWADGGTELAVTRTRYGAAAVVVRPAGLTVTDLRWEYGALVLQGERSPGAPEPAEVVLRCGHDRHRLDVRWSGPAFRIAFDPAALPGPLGAAPLAGGTWELLAVTGDTERPVVLERRLLPVLPPELRAGRRVYRPTYGEGLRLHASRALAADERGPYAQRMLREVDYPRYRTEPVLDAAVFLSGRGATCAGGPRAVFEELRGRGTGLDLVWLSSDDRFVVPEGARVVGTGTREAYRLLARARHVVTDAAPQPWHLPAEGRTWLRTGPGTPLCRPAEAPGAQADVLLSPGSGASALLRAGLGHTGEVLEIGSPANDALFAPDAAARAASVRERLGLPADRRIVLYAPARRAGKTRGSVARFDLRIDLEEARARLGRDHVLLVRAHPGTGGVGLRNDSFVRDVGWYPEMTDLLLIADVLVTDYSSIMFDYVLTGRPMVFHPHDLAGHGKQPGFLLPYEETVPGPVVRGSAELVDALSALDDVAAAHRDAIRAFAARFTAAETGAAARQAADRLLAD</sequence>
<evidence type="ECO:0000256" key="5">
    <source>
        <dbReference type="ARBA" id="ARBA00022944"/>
    </source>
</evidence>
<dbReference type="InterPro" id="IPR007554">
    <property type="entry name" value="Glycerophosphate_synth"/>
</dbReference>
<dbReference type="Pfam" id="PF04464">
    <property type="entry name" value="Glyphos_transf"/>
    <property type="match status" value="1"/>
</dbReference>
<reference evidence="8 9" key="1">
    <citation type="submission" date="2018-11" db="EMBL/GenBank/DDBJ databases">
        <title>Sequencing the genomes of 1000 actinobacteria strains.</title>
        <authorList>
            <person name="Klenk H.-P."/>
        </authorList>
    </citation>
    <scope>NUCLEOTIDE SEQUENCE [LARGE SCALE GENOMIC DNA]</scope>
    <source>
        <strain evidence="8 9">DSM 44254</strain>
    </source>
</reference>
<comment type="caution">
    <text evidence="8">The sequence shown here is derived from an EMBL/GenBank/DDBJ whole genome shotgun (WGS) entry which is preliminary data.</text>
</comment>
<feature type="domain" description="Glycosyltransferase 2-like" evidence="7">
    <location>
        <begin position="6"/>
        <end position="130"/>
    </location>
</feature>
<dbReference type="InterPro" id="IPR029044">
    <property type="entry name" value="Nucleotide-diphossugar_trans"/>
</dbReference>
<dbReference type="Proteomes" id="UP000272400">
    <property type="component" value="Unassembled WGS sequence"/>
</dbReference>
<dbReference type="PANTHER" id="PTHR22916:SF3">
    <property type="entry name" value="UDP-GLCNAC:BETAGAL BETA-1,3-N-ACETYLGLUCOSAMINYLTRANSFERASE-LIKE PROTEIN 1"/>
    <property type="match status" value="1"/>
</dbReference>
<dbReference type="GO" id="GO:0005886">
    <property type="term" value="C:plasma membrane"/>
    <property type="evidence" value="ECO:0007669"/>
    <property type="project" value="UniProtKB-SubCell"/>
</dbReference>
<dbReference type="Gene3D" id="3.40.50.11820">
    <property type="match status" value="1"/>
</dbReference>
<name>A0A3N1D9L5_9ACTN</name>
<dbReference type="EMBL" id="RJKE01000001">
    <property type="protein sequence ID" value="ROO90186.1"/>
    <property type="molecule type" value="Genomic_DNA"/>
</dbReference>
<protein>
    <submittedName>
        <fullName evidence="8">CDP-glycerol glycerophosphotransferase</fullName>
    </submittedName>
</protein>
<dbReference type="InterPro" id="IPR043149">
    <property type="entry name" value="TagF_N"/>
</dbReference>
<organism evidence="8 9">
    <name type="scientific">Actinocorallia herbida</name>
    <dbReference type="NCBI Taxonomy" id="58109"/>
    <lineage>
        <taxon>Bacteria</taxon>
        <taxon>Bacillati</taxon>
        <taxon>Actinomycetota</taxon>
        <taxon>Actinomycetes</taxon>
        <taxon>Streptosporangiales</taxon>
        <taxon>Thermomonosporaceae</taxon>
        <taxon>Actinocorallia</taxon>
    </lineage>
</organism>
<keyword evidence="3" id="KW-1003">Cell membrane</keyword>
<proteinExistence type="inferred from homology"/>
<dbReference type="GO" id="GO:0047355">
    <property type="term" value="F:CDP-glycerol glycerophosphotransferase activity"/>
    <property type="evidence" value="ECO:0007669"/>
    <property type="project" value="InterPro"/>
</dbReference>
<gene>
    <name evidence="8" type="ORF">EDD29_7904</name>
</gene>
<dbReference type="CDD" id="cd00761">
    <property type="entry name" value="Glyco_tranf_GTA_type"/>
    <property type="match status" value="1"/>
</dbReference>
<dbReference type="SUPFAM" id="SSF53448">
    <property type="entry name" value="Nucleotide-diphospho-sugar transferases"/>
    <property type="match status" value="1"/>
</dbReference>
<dbReference type="GO" id="GO:0016758">
    <property type="term" value="F:hexosyltransferase activity"/>
    <property type="evidence" value="ECO:0007669"/>
    <property type="project" value="UniProtKB-ARBA"/>
</dbReference>
<evidence type="ECO:0000313" key="8">
    <source>
        <dbReference type="EMBL" id="ROO90186.1"/>
    </source>
</evidence>
<evidence type="ECO:0000256" key="3">
    <source>
        <dbReference type="ARBA" id="ARBA00022475"/>
    </source>
</evidence>
<dbReference type="Pfam" id="PF00535">
    <property type="entry name" value="Glycos_transf_2"/>
    <property type="match status" value="1"/>
</dbReference>
<dbReference type="AlphaFoldDB" id="A0A3N1D9L5"/>
<evidence type="ECO:0000256" key="1">
    <source>
        <dbReference type="ARBA" id="ARBA00004202"/>
    </source>
</evidence>
<evidence type="ECO:0000256" key="2">
    <source>
        <dbReference type="ARBA" id="ARBA00010488"/>
    </source>
</evidence>
<keyword evidence="4 8" id="KW-0808">Transferase</keyword>
<evidence type="ECO:0000256" key="6">
    <source>
        <dbReference type="ARBA" id="ARBA00023136"/>
    </source>
</evidence>
<comment type="subcellular location">
    <subcellularLocation>
        <location evidence="1">Cell membrane</location>
        <topology evidence="1">Peripheral membrane protein</topology>
    </subcellularLocation>
</comment>
<dbReference type="InterPro" id="IPR043148">
    <property type="entry name" value="TagF_C"/>
</dbReference>
<dbReference type="Gene3D" id="3.90.550.10">
    <property type="entry name" value="Spore Coat Polysaccharide Biosynthesis Protein SpsA, Chain A"/>
    <property type="match status" value="1"/>
</dbReference>
<dbReference type="SUPFAM" id="SSF53756">
    <property type="entry name" value="UDP-Glycosyltransferase/glycogen phosphorylase"/>
    <property type="match status" value="1"/>
</dbReference>
<keyword evidence="6" id="KW-0472">Membrane</keyword>
<keyword evidence="9" id="KW-1185">Reference proteome</keyword>
<evidence type="ECO:0000259" key="7">
    <source>
        <dbReference type="Pfam" id="PF00535"/>
    </source>
</evidence>
<dbReference type="GO" id="GO:0019350">
    <property type="term" value="P:teichoic acid biosynthetic process"/>
    <property type="evidence" value="ECO:0007669"/>
    <property type="project" value="UniProtKB-KW"/>
</dbReference>
<accession>A0A3N1D9L5</accession>
<dbReference type="RefSeq" id="WP_123669174.1">
    <property type="nucleotide sequence ID" value="NZ_RJKE01000001.1"/>
</dbReference>
<dbReference type="Gene3D" id="3.40.50.12580">
    <property type="match status" value="1"/>
</dbReference>
<dbReference type="InterPro" id="IPR001173">
    <property type="entry name" value="Glyco_trans_2-like"/>
</dbReference>
<comment type="similarity">
    <text evidence="2">Belongs to the CDP-glycerol glycerophosphotransferase family.</text>
</comment>